<dbReference type="Pfam" id="PF07366">
    <property type="entry name" value="SnoaL"/>
    <property type="match status" value="2"/>
</dbReference>
<dbReference type="AlphaFoldDB" id="A0A381UCL0"/>
<dbReference type="SUPFAM" id="SSF54427">
    <property type="entry name" value="NTF2-like"/>
    <property type="match status" value="2"/>
</dbReference>
<dbReference type="EMBL" id="UINC01006039">
    <property type="protein sequence ID" value="SVA25097.1"/>
    <property type="molecule type" value="Genomic_DNA"/>
</dbReference>
<protein>
    <recommendedName>
        <fullName evidence="2">SnoaL-like domain-containing protein</fullName>
    </recommendedName>
</protein>
<dbReference type="Gene3D" id="3.10.450.50">
    <property type="match status" value="2"/>
</dbReference>
<organism evidence="1">
    <name type="scientific">marine metagenome</name>
    <dbReference type="NCBI Taxonomy" id="408172"/>
    <lineage>
        <taxon>unclassified sequences</taxon>
        <taxon>metagenomes</taxon>
        <taxon>ecological metagenomes</taxon>
    </lineage>
</organism>
<gene>
    <name evidence="1" type="ORF">METZ01_LOCUS77951</name>
</gene>
<name>A0A381UCL0_9ZZZZ</name>
<dbReference type="GO" id="GO:0030638">
    <property type="term" value="P:polyketide metabolic process"/>
    <property type="evidence" value="ECO:0007669"/>
    <property type="project" value="InterPro"/>
</dbReference>
<dbReference type="PANTHER" id="PTHR38436:SF1">
    <property type="entry name" value="ESTER CYCLASE"/>
    <property type="match status" value="1"/>
</dbReference>
<accession>A0A381UCL0</accession>
<proteinExistence type="predicted"/>
<evidence type="ECO:0000313" key="1">
    <source>
        <dbReference type="EMBL" id="SVA25097.1"/>
    </source>
</evidence>
<sequence length="309" mass="35533">MTKEHNLDLVHKMYAALNSQDLDKHDEYWAEDMIWHGPPGFGDIFGREAFKYEVLEPFYKTFPDYNVENEIEVADENWVAATGILTGTHQGEWLGIPATGKPVTMRFSDFWMVRDGKLVENWVMVDNLAVLHQIGACSLDWIFVDEIKRSEENKKTFKSVINKNGSAAKNLDLVKKMCDALVAPEHDLEAQKRFWKEDMIWHGPPGFGEIHSIEGFLREELSVFYEAFPDFNGDFEIFFANENWVAATGFVTGTHEGDWLGIPATGKPMKMRYSDIWLIREGKLSENWVMLDHLGVLKQIGIDPYSNNF</sequence>
<reference evidence="1" key="1">
    <citation type="submission" date="2018-05" db="EMBL/GenBank/DDBJ databases">
        <authorList>
            <person name="Lanie J.A."/>
            <person name="Ng W.-L."/>
            <person name="Kazmierczak K.M."/>
            <person name="Andrzejewski T.M."/>
            <person name="Davidsen T.M."/>
            <person name="Wayne K.J."/>
            <person name="Tettelin H."/>
            <person name="Glass J.I."/>
            <person name="Rusch D."/>
            <person name="Podicherti R."/>
            <person name="Tsui H.-C.T."/>
            <person name="Winkler M.E."/>
        </authorList>
    </citation>
    <scope>NUCLEOTIDE SEQUENCE</scope>
</reference>
<dbReference type="InterPro" id="IPR009959">
    <property type="entry name" value="Cyclase_SnoaL-like"/>
</dbReference>
<evidence type="ECO:0008006" key="2">
    <source>
        <dbReference type="Google" id="ProtNLM"/>
    </source>
</evidence>
<dbReference type="InterPro" id="IPR032710">
    <property type="entry name" value="NTF2-like_dom_sf"/>
</dbReference>
<dbReference type="PANTHER" id="PTHR38436">
    <property type="entry name" value="POLYKETIDE CYCLASE SNOAL-LIKE DOMAIN"/>
    <property type="match status" value="1"/>
</dbReference>